<evidence type="ECO:0000256" key="2">
    <source>
        <dbReference type="ARBA" id="ARBA00022645"/>
    </source>
</evidence>
<gene>
    <name evidence="20" type="primary">pbp2a</name>
    <name evidence="20" type="ORF">ACFORF_01685</name>
</gene>
<keyword evidence="8" id="KW-0133">Cell shape</keyword>
<evidence type="ECO:0000256" key="14">
    <source>
        <dbReference type="ARBA" id="ARBA00034000"/>
    </source>
</evidence>
<dbReference type="SUPFAM" id="SSF56601">
    <property type="entry name" value="beta-lactamase/transpeptidase-like"/>
    <property type="match status" value="1"/>
</dbReference>
<dbReference type="RefSeq" id="WP_380424787.1">
    <property type="nucleotide sequence ID" value="NZ_JBHRZV010000007.1"/>
</dbReference>
<evidence type="ECO:0000313" key="20">
    <source>
        <dbReference type="EMBL" id="MFC3927346.1"/>
    </source>
</evidence>
<keyword evidence="3" id="KW-0645">Protease</keyword>
<feature type="transmembrane region" description="Helical" evidence="17">
    <location>
        <begin position="135"/>
        <end position="157"/>
    </location>
</feature>
<dbReference type="InterPro" id="IPR053473">
    <property type="entry name" value="Cell_Wall_Biosynth_Protein"/>
</dbReference>
<evidence type="ECO:0000256" key="10">
    <source>
        <dbReference type="ARBA" id="ARBA00022989"/>
    </source>
</evidence>
<evidence type="ECO:0000256" key="15">
    <source>
        <dbReference type="ARBA" id="ARBA00049902"/>
    </source>
</evidence>
<dbReference type="InterPro" id="IPR050396">
    <property type="entry name" value="Glycosyltr_51/Transpeptidase"/>
</dbReference>
<dbReference type="NCBIfam" id="TIGR02074">
    <property type="entry name" value="PBP_1a_fam"/>
    <property type="match status" value="1"/>
</dbReference>
<evidence type="ECO:0000256" key="9">
    <source>
        <dbReference type="ARBA" id="ARBA00022984"/>
    </source>
</evidence>
<evidence type="ECO:0000256" key="4">
    <source>
        <dbReference type="ARBA" id="ARBA00022676"/>
    </source>
</evidence>
<comment type="caution">
    <text evidence="20">The sequence shown here is derived from an EMBL/GenBank/DDBJ whole genome shotgun (WGS) entry which is preliminary data.</text>
</comment>
<dbReference type="Pfam" id="PF00905">
    <property type="entry name" value="Transpeptidase"/>
    <property type="match status" value="1"/>
</dbReference>
<dbReference type="SUPFAM" id="SSF53955">
    <property type="entry name" value="Lysozyme-like"/>
    <property type="match status" value="1"/>
</dbReference>
<evidence type="ECO:0000256" key="17">
    <source>
        <dbReference type="SAM" id="Phobius"/>
    </source>
</evidence>
<keyword evidence="5" id="KW-0808">Transferase</keyword>
<keyword evidence="6 17" id="KW-0812">Transmembrane</keyword>
<dbReference type="Gene3D" id="6.20.370.110">
    <property type="match status" value="1"/>
</dbReference>
<dbReference type="Gene3D" id="3.40.710.10">
    <property type="entry name" value="DD-peptidase/beta-lactamase superfamily"/>
    <property type="match status" value="1"/>
</dbReference>
<dbReference type="InterPro" id="IPR036950">
    <property type="entry name" value="PBP_transglycosylase"/>
</dbReference>
<dbReference type="Gene3D" id="1.10.3810.10">
    <property type="entry name" value="Biosynthetic peptidoglycan transglycosylase-like"/>
    <property type="match status" value="1"/>
</dbReference>
<dbReference type="Proteomes" id="UP001595807">
    <property type="component" value="Unassembled WGS sequence"/>
</dbReference>
<evidence type="ECO:0000256" key="11">
    <source>
        <dbReference type="ARBA" id="ARBA00023136"/>
    </source>
</evidence>
<keyword evidence="7" id="KW-0378">Hydrolase</keyword>
<protein>
    <submittedName>
        <fullName evidence="20">Penicillin-binding protein PBP2A</fullName>
    </submittedName>
</protein>
<dbReference type="PANTHER" id="PTHR32282">
    <property type="entry name" value="BINDING PROTEIN TRANSPEPTIDASE, PUTATIVE-RELATED"/>
    <property type="match status" value="1"/>
</dbReference>
<comment type="catalytic activity">
    <reaction evidence="15">
        <text>[GlcNAc-(1-&gt;4)-Mur2Ac(oyl-L-Ala-gamma-D-Glu-L-Lys-D-Ala-D-Ala)](n)-di-trans,octa-cis-undecaprenyl diphosphate + beta-D-GlcNAc-(1-&gt;4)-Mur2Ac(oyl-L-Ala-gamma-D-Glu-L-Lys-D-Ala-D-Ala)-di-trans,octa-cis-undecaprenyl diphosphate = [GlcNAc-(1-&gt;4)-Mur2Ac(oyl-L-Ala-gamma-D-Glu-L-Lys-D-Ala-D-Ala)](n+1)-di-trans,octa-cis-undecaprenyl diphosphate + di-trans,octa-cis-undecaprenyl diphosphate + H(+)</text>
        <dbReference type="Rhea" id="RHEA:23708"/>
        <dbReference type="Rhea" id="RHEA-COMP:9602"/>
        <dbReference type="Rhea" id="RHEA-COMP:9603"/>
        <dbReference type="ChEBI" id="CHEBI:15378"/>
        <dbReference type="ChEBI" id="CHEBI:58405"/>
        <dbReference type="ChEBI" id="CHEBI:60033"/>
        <dbReference type="ChEBI" id="CHEBI:78435"/>
        <dbReference type="EC" id="2.4.99.28"/>
    </reaction>
</comment>
<dbReference type="PANTHER" id="PTHR32282:SF32">
    <property type="entry name" value="PENICILLIN-BINDING PROTEIN 2A"/>
    <property type="match status" value="1"/>
</dbReference>
<sequence length="805" mass="88837">MDFFELLKKKFFPDREAKEAQKAAKMQKQTKQEEWSHWEHQSELADNKSTPSKAVDLQDQSEQISFEPSEETTESAQADILEAEEISVKDSKFSRSSRNQRSKPRVSEEEAKKHWYSRLILPHNHPIRRFWRRFYLTRILLIMTALVVLVVGSYLFFLAKSTKVSDLQDALKATTVIYDKDEQYAGSLSGQKGTYVELDAISDDLENAVIATEDRSFYENSGINIPRYLLAIVTLGRTGGGSTITQQLAKNAYLTQEQTITRKAKEFFLALELTKAYSKQEILTMYLNNAYFGNGVWGVEDASQKYFGTSAANLTLDEAATLAGMLKGPSIYNPYYSIENATNRRDTVLSAMVDAGMITEETATENMAVGMGNRLADTYAGTSDDYKYPSYFDAVINEAISVYGLTEKEIVDNGYKIYTELDQNYQSGMQSVFDNTYNFPTSSYDGSQAQAASVALDPSTGGVRGLVGRVQSSSASFRSFNFATQSKRSPGSTIKPLVVYSPAIASGWAIDTELPNSAMDFNGYAPSNYGGFESESIPMYQALAMSYNIPAVYTVDQLGINKAISYGEKFGLDMSTANEQLGLALGGSITTNPLQMAQAYSAFANGGVMGTAHLITRIEKANGETLKSYTEKSTRVISQSVADKMTSMMLGTFSNGTAVNGNVYGYTMAGKTGTTETEFNADLIGDQWVIGYTPDVVMAQWVGFENTDETHYIEDFDSTTLFSAVASYVLPYTAGNTFTVQNAYEANGIAATYSEAEVEENSRSIIDSLTDQAQQAADNINQAVEESGIGEKVKSWWDDLLDNFR</sequence>
<keyword evidence="11 17" id="KW-0472">Membrane</keyword>
<evidence type="ECO:0000256" key="8">
    <source>
        <dbReference type="ARBA" id="ARBA00022960"/>
    </source>
</evidence>
<evidence type="ECO:0000256" key="6">
    <source>
        <dbReference type="ARBA" id="ARBA00022692"/>
    </source>
</evidence>
<dbReference type="EMBL" id="JBHRZV010000007">
    <property type="protein sequence ID" value="MFC3927346.1"/>
    <property type="molecule type" value="Genomic_DNA"/>
</dbReference>
<keyword evidence="12" id="KW-0511">Multifunctional enzyme</keyword>
<feature type="compositionally biased region" description="Polar residues" evidence="16">
    <location>
        <begin position="47"/>
        <end position="66"/>
    </location>
</feature>
<evidence type="ECO:0000256" key="7">
    <source>
        <dbReference type="ARBA" id="ARBA00022801"/>
    </source>
</evidence>
<feature type="domain" description="Glycosyl transferase family 51" evidence="19">
    <location>
        <begin position="187"/>
        <end position="352"/>
    </location>
</feature>
<keyword evidence="10 17" id="KW-1133">Transmembrane helix</keyword>
<evidence type="ECO:0000256" key="12">
    <source>
        <dbReference type="ARBA" id="ARBA00023268"/>
    </source>
</evidence>
<keyword evidence="4" id="KW-0328">Glycosyltransferase</keyword>
<keyword evidence="9" id="KW-0573">Peptidoglycan synthesis</keyword>
<dbReference type="InterPro" id="IPR012338">
    <property type="entry name" value="Beta-lactam/transpept-like"/>
</dbReference>
<keyword evidence="1" id="KW-1003">Cell membrane</keyword>
<evidence type="ECO:0000259" key="19">
    <source>
        <dbReference type="Pfam" id="PF00912"/>
    </source>
</evidence>
<proteinExistence type="predicted"/>
<dbReference type="Pfam" id="PF00912">
    <property type="entry name" value="Transgly"/>
    <property type="match status" value="1"/>
</dbReference>
<keyword evidence="13" id="KW-0961">Cell wall biogenesis/degradation</keyword>
<comment type="catalytic activity">
    <reaction evidence="14">
        <text>Preferential cleavage: (Ac)2-L-Lys-D-Ala-|-D-Ala. Also transpeptidation of peptidyl-alanyl moieties that are N-acyl substituents of D-alanine.</text>
        <dbReference type="EC" id="3.4.16.4"/>
    </reaction>
</comment>
<evidence type="ECO:0000256" key="1">
    <source>
        <dbReference type="ARBA" id="ARBA00022475"/>
    </source>
</evidence>
<evidence type="ECO:0000256" key="5">
    <source>
        <dbReference type="ARBA" id="ARBA00022679"/>
    </source>
</evidence>
<dbReference type="InterPro" id="IPR001264">
    <property type="entry name" value="Glyco_trans_51"/>
</dbReference>
<dbReference type="InterPro" id="IPR001460">
    <property type="entry name" value="PCN-bd_Tpept"/>
</dbReference>
<organism evidence="20 21">
    <name type="scientific">Streptococcus caprae</name>
    <dbReference type="NCBI Taxonomy" id="1640501"/>
    <lineage>
        <taxon>Bacteria</taxon>
        <taxon>Bacillati</taxon>
        <taxon>Bacillota</taxon>
        <taxon>Bacilli</taxon>
        <taxon>Lactobacillales</taxon>
        <taxon>Streptococcaceae</taxon>
        <taxon>Streptococcus</taxon>
    </lineage>
</organism>
<feature type="region of interest" description="Disordered" evidence="16">
    <location>
        <begin position="16"/>
        <end position="74"/>
    </location>
</feature>
<reference evidence="21" key="1">
    <citation type="journal article" date="2019" name="Int. J. Syst. Evol. Microbiol.">
        <title>The Global Catalogue of Microorganisms (GCM) 10K type strain sequencing project: providing services to taxonomists for standard genome sequencing and annotation.</title>
        <authorList>
            <consortium name="The Broad Institute Genomics Platform"/>
            <consortium name="The Broad Institute Genome Sequencing Center for Infectious Disease"/>
            <person name="Wu L."/>
            <person name="Ma J."/>
        </authorList>
    </citation>
    <scope>NUCLEOTIDE SEQUENCE [LARGE SCALE GENOMIC DNA]</scope>
    <source>
        <strain evidence="21">CCUG 67170</strain>
    </source>
</reference>
<keyword evidence="2" id="KW-0121">Carboxypeptidase</keyword>
<feature type="domain" description="Penicillin-binding protein transpeptidase" evidence="18">
    <location>
        <begin position="453"/>
        <end position="712"/>
    </location>
</feature>
<evidence type="ECO:0000256" key="3">
    <source>
        <dbReference type="ARBA" id="ARBA00022670"/>
    </source>
</evidence>
<feature type="compositionally biased region" description="Basic and acidic residues" evidence="16">
    <location>
        <begin position="30"/>
        <end position="46"/>
    </location>
</feature>
<name>A0ABV8CT89_9STRE</name>
<accession>A0ABV8CT89</accession>
<evidence type="ECO:0000256" key="16">
    <source>
        <dbReference type="SAM" id="MobiDB-lite"/>
    </source>
</evidence>
<evidence type="ECO:0000256" key="13">
    <source>
        <dbReference type="ARBA" id="ARBA00023316"/>
    </source>
</evidence>
<dbReference type="InterPro" id="IPR023346">
    <property type="entry name" value="Lysozyme-like_dom_sf"/>
</dbReference>
<evidence type="ECO:0000259" key="18">
    <source>
        <dbReference type="Pfam" id="PF00905"/>
    </source>
</evidence>
<evidence type="ECO:0000313" key="21">
    <source>
        <dbReference type="Proteomes" id="UP001595807"/>
    </source>
</evidence>
<dbReference type="NCBIfam" id="NF038276">
    <property type="entry name" value="strep_PBP2A"/>
    <property type="match status" value="1"/>
</dbReference>
<keyword evidence="21" id="KW-1185">Reference proteome</keyword>